<dbReference type="EC" id="2.3.2.27" evidence="4"/>
<evidence type="ECO:0000256" key="4">
    <source>
        <dbReference type="ARBA" id="ARBA00012483"/>
    </source>
</evidence>
<evidence type="ECO:0000313" key="19">
    <source>
        <dbReference type="EMBL" id="TYG89368.1"/>
    </source>
</evidence>
<evidence type="ECO:0000313" key="20">
    <source>
        <dbReference type="Proteomes" id="UP000323506"/>
    </source>
</evidence>
<keyword evidence="12 16" id="KW-0472">Membrane</keyword>
<dbReference type="EMBL" id="CM017699">
    <property type="protein sequence ID" value="TYG89368.1"/>
    <property type="molecule type" value="Genomic_DNA"/>
</dbReference>
<evidence type="ECO:0000256" key="3">
    <source>
        <dbReference type="ARBA" id="ARBA00004906"/>
    </source>
</evidence>
<evidence type="ECO:0000256" key="1">
    <source>
        <dbReference type="ARBA" id="ARBA00000900"/>
    </source>
</evidence>
<feature type="transmembrane region" description="Helical" evidence="16">
    <location>
        <begin position="44"/>
        <end position="63"/>
    </location>
</feature>
<keyword evidence="17" id="KW-0732">Signal</keyword>
<evidence type="ECO:0000256" key="7">
    <source>
        <dbReference type="ARBA" id="ARBA00022723"/>
    </source>
</evidence>
<evidence type="ECO:0000256" key="17">
    <source>
        <dbReference type="SAM" id="SignalP"/>
    </source>
</evidence>
<dbReference type="InterPro" id="IPR013083">
    <property type="entry name" value="Znf_RING/FYVE/PHD"/>
</dbReference>
<keyword evidence="11 16" id="KW-1133">Transmembrane helix</keyword>
<keyword evidence="20" id="KW-1185">Reference proteome</keyword>
<dbReference type="Proteomes" id="UP000323506">
    <property type="component" value="Chromosome A12"/>
</dbReference>
<feature type="compositionally biased region" description="Polar residues" evidence="15">
    <location>
        <begin position="177"/>
        <end position="194"/>
    </location>
</feature>
<dbReference type="PANTHER" id="PTHR14155:SF505">
    <property type="entry name" value="RING-TYPE DOMAIN-CONTAINING PROTEIN"/>
    <property type="match status" value="1"/>
</dbReference>
<gene>
    <name evidence="19" type="ORF">ES288_A12G094600v1</name>
</gene>
<dbReference type="InterPro" id="IPR001841">
    <property type="entry name" value="Znf_RING"/>
</dbReference>
<evidence type="ECO:0000256" key="8">
    <source>
        <dbReference type="ARBA" id="ARBA00022771"/>
    </source>
</evidence>
<comment type="subcellular location">
    <subcellularLocation>
        <location evidence="2">Membrane</location>
        <topology evidence="2">Single-pass membrane protein</topology>
    </subcellularLocation>
</comment>
<dbReference type="SMART" id="SM00184">
    <property type="entry name" value="RING"/>
    <property type="match status" value="1"/>
</dbReference>
<proteinExistence type="inferred from homology"/>
<name>A0A5D2E8L5_GOSDA</name>
<keyword evidence="7" id="KW-0479">Metal-binding</keyword>
<feature type="region of interest" description="Disordered" evidence="15">
    <location>
        <begin position="278"/>
        <end position="304"/>
    </location>
</feature>
<dbReference type="AlphaFoldDB" id="A0A5D2E8L5"/>
<keyword evidence="10" id="KW-0862">Zinc</keyword>
<reference evidence="19 20" key="1">
    <citation type="submission" date="2019-06" db="EMBL/GenBank/DDBJ databases">
        <title>WGS assembly of Gossypium darwinii.</title>
        <authorList>
            <person name="Chen Z.J."/>
            <person name="Sreedasyam A."/>
            <person name="Ando A."/>
            <person name="Song Q."/>
            <person name="De L."/>
            <person name="Hulse-Kemp A."/>
            <person name="Ding M."/>
            <person name="Ye W."/>
            <person name="Kirkbride R."/>
            <person name="Jenkins J."/>
            <person name="Plott C."/>
            <person name="Lovell J."/>
            <person name="Lin Y.-M."/>
            <person name="Vaughn R."/>
            <person name="Liu B."/>
            <person name="Li W."/>
            <person name="Simpson S."/>
            <person name="Scheffler B."/>
            <person name="Saski C."/>
            <person name="Grover C."/>
            <person name="Hu G."/>
            <person name="Conover J."/>
            <person name="Carlson J."/>
            <person name="Shu S."/>
            <person name="Boston L."/>
            <person name="Williams M."/>
            <person name="Peterson D."/>
            <person name="Mcgee K."/>
            <person name="Jones D."/>
            <person name="Wendel J."/>
            <person name="Stelly D."/>
            <person name="Grimwood J."/>
            <person name="Schmutz J."/>
        </authorList>
    </citation>
    <scope>NUCLEOTIDE SEQUENCE [LARGE SCALE GENOMIC DNA]</scope>
    <source>
        <strain evidence="19">1808015.09</strain>
    </source>
</reference>
<protein>
    <recommendedName>
        <fullName evidence="4">RING-type E3 ubiquitin transferase</fullName>
        <ecNumber evidence="4">2.3.2.27</ecNumber>
    </recommendedName>
</protein>
<dbReference type="Pfam" id="PF13639">
    <property type="entry name" value="zf-RING_2"/>
    <property type="match status" value="1"/>
</dbReference>
<feature type="signal peptide" evidence="17">
    <location>
        <begin position="1"/>
        <end position="20"/>
    </location>
</feature>
<dbReference type="InterPro" id="IPR053238">
    <property type="entry name" value="RING-H2_zinc_finger"/>
</dbReference>
<keyword evidence="8 14" id="KW-0863">Zinc-finger</keyword>
<comment type="similarity">
    <text evidence="13">Belongs to the RING-type zinc finger family. ATL subfamily.</text>
</comment>
<evidence type="ECO:0000256" key="13">
    <source>
        <dbReference type="ARBA" id="ARBA00024209"/>
    </source>
</evidence>
<sequence>MFNLSRSIFLYLLTVVVVTAQSTAPPPRGDSYRLYSHFDHTMAIVVMVLVGAFFFVWILSIYIRHYDESYPIATATAASSAQRFRPSGLYPEVIENFPVFLYSHVKNLKIAKRALECAVCLSEFEDDEALRVIPKCCHVFHLYCIDAWLAYQVTCPVCRAKLSPDFDDIALPVELGSDTTESDNNNTESSHPTRQRIEQQNELVIHVDEETRPREKITGKFTRSHSTGHSMIQPGENTERFPLRFAEEFRKQIAKRGGGGEGSRRGKSNIDRWVFSRTPPFVSKTGPLKSPKGSGGDWDDGSHSLRGLTSVKEKLYCLNLKAELGEKGSSPRPSI</sequence>
<accession>A0A5D2E8L5</accession>
<evidence type="ECO:0000256" key="15">
    <source>
        <dbReference type="SAM" id="MobiDB-lite"/>
    </source>
</evidence>
<dbReference type="PANTHER" id="PTHR14155">
    <property type="entry name" value="RING FINGER DOMAIN-CONTAINING"/>
    <property type="match status" value="1"/>
</dbReference>
<dbReference type="GO" id="GO:0016020">
    <property type="term" value="C:membrane"/>
    <property type="evidence" value="ECO:0007669"/>
    <property type="project" value="UniProtKB-SubCell"/>
</dbReference>
<comment type="pathway">
    <text evidence="3">Protein modification; protein ubiquitination.</text>
</comment>
<dbReference type="Gene3D" id="3.30.40.10">
    <property type="entry name" value="Zinc/RING finger domain, C3HC4 (zinc finger)"/>
    <property type="match status" value="1"/>
</dbReference>
<evidence type="ECO:0000256" key="6">
    <source>
        <dbReference type="ARBA" id="ARBA00022692"/>
    </source>
</evidence>
<dbReference type="FunFam" id="3.30.40.10:FF:000187">
    <property type="entry name" value="E3 ubiquitin-protein ligase ATL6"/>
    <property type="match status" value="1"/>
</dbReference>
<evidence type="ECO:0000259" key="18">
    <source>
        <dbReference type="PROSITE" id="PS50089"/>
    </source>
</evidence>
<keyword evidence="5" id="KW-0808">Transferase</keyword>
<evidence type="ECO:0000256" key="11">
    <source>
        <dbReference type="ARBA" id="ARBA00022989"/>
    </source>
</evidence>
<evidence type="ECO:0000256" key="10">
    <source>
        <dbReference type="ARBA" id="ARBA00022833"/>
    </source>
</evidence>
<organism evidence="19 20">
    <name type="scientific">Gossypium darwinii</name>
    <name type="common">Darwin's cotton</name>
    <name type="synonym">Gossypium barbadense var. darwinii</name>
    <dbReference type="NCBI Taxonomy" id="34276"/>
    <lineage>
        <taxon>Eukaryota</taxon>
        <taxon>Viridiplantae</taxon>
        <taxon>Streptophyta</taxon>
        <taxon>Embryophyta</taxon>
        <taxon>Tracheophyta</taxon>
        <taxon>Spermatophyta</taxon>
        <taxon>Magnoliopsida</taxon>
        <taxon>eudicotyledons</taxon>
        <taxon>Gunneridae</taxon>
        <taxon>Pentapetalae</taxon>
        <taxon>rosids</taxon>
        <taxon>malvids</taxon>
        <taxon>Malvales</taxon>
        <taxon>Malvaceae</taxon>
        <taxon>Malvoideae</taxon>
        <taxon>Gossypium</taxon>
    </lineage>
</organism>
<keyword evidence="6 16" id="KW-0812">Transmembrane</keyword>
<dbReference type="PROSITE" id="PS50089">
    <property type="entry name" value="ZF_RING_2"/>
    <property type="match status" value="1"/>
</dbReference>
<comment type="catalytic activity">
    <reaction evidence="1">
        <text>S-ubiquitinyl-[E2 ubiquitin-conjugating enzyme]-L-cysteine + [acceptor protein]-L-lysine = [E2 ubiquitin-conjugating enzyme]-L-cysteine + N(6)-ubiquitinyl-[acceptor protein]-L-lysine.</text>
        <dbReference type="EC" id="2.3.2.27"/>
    </reaction>
</comment>
<dbReference type="GO" id="GO:0008270">
    <property type="term" value="F:zinc ion binding"/>
    <property type="evidence" value="ECO:0007669"/>
    <property type="project" value="UniProtKB-KW"/>
</dbReference>
<evidence type="ECO:0000256" key="9">
    <source>
        <dbReference type="ARBA" id="ARBA00022786"/>
    </source>
</evidence>
<feature type="domain" description="RING-type" evidence="18">
    <location>
        <begin position="117"/>
        <end position="159"/>
    </location>
</feature>
<evidence type="ECO:0000256" key="14">
    <source>
        <dbReference type="PROSITE-ProRule" id="PRU00175"/>
    </source>
</evidence>
<feature type="chain" id="PRO_5022910543" description="RING-type E3 ubiquitin transferase" evidence="17">
    <location>
        <begin position="21"/>
        <end position="335"/>
    </location>
</feature>
<evidence type="ECO:0000256" key="2">
    <source>
        <dbReference type="ARBA" id="ARBA00004167"/>
    </source>
</evidence>
<feature type="region of interest" description="Disordered" evidence="15">
    <location>
        <begin position="174"/>
        <end position="197"/>
    </location>
</feature>
<evidence type="ECO:0000256" key="5">
    <source>
        <dbReference type="ARBA" id="ARBA00022679"/>
    </source>
</evidence>
<evidence type="ECO:0000256" key="16">
    <source>
        <dbReference type="SAM" id="Phobius"/>
    </source>
</evidence>
<keyword evidence="9" id="KW-0833">Ubl conjugation pathway</keyword>
<dbReference type="GO" id="GO:0061630">
    <property type="term" value="F:ubiquitin protein ligase activity"/>
    <property type="evidence" value="ECO:0007669"/>
    <property type="project" value="UniProtKB-EC"/>
</dbReference>
<evidence type="ECO:0000256" key="12">
    <source>
        <dbReference type="ARBA" id="ARBA00023136"/>
    </source>
</evidence>
<dbReference type="CDD" id="cd16461">
    <property type="entry name" value="RING-H2_EL5-like"/>
    <property type="match status" value="1"/>
</dbReference>
<dbReference type="SUPFAM" id="SSF57850">
    <property type="entry name" value="RING/U-box"/>
    <property type="match status" value="1"/>
</dbReference>